<feature type="transmembrane region" description="Helical" evidence="2">
    <location>
        <begin position="29"/>
        <end position="47"/>
    </location>
</feature>
<evidence type="ECO:0000256" key="2">
    <source>
        <dbReference type="SAM" id="Phobius"/>
    </source>
</evidence>
<reference evidence="3 4" key="1">
    <citation type="journal article" date="2019" name="Emerg. Microbes Infect.">
        <title>Comprehensive subspecies identification of 175 nontuberculous mycobacteria species based on 7547 genomic profiles.</title>
        <authorList>
            <person name="Matsumoto Y."/>
            <person name="Kinjo T."/>
            <person name="Motooka D."/>
            <person name="Nabeya D."/>
            <person name="Jung N."/>
            <person name="Uechi K."/>
            <person name="Horii T."/>
            <person name="Iida T."/>
            <person name="Fujita J."/>
            <person name="Nakamura S."/>
        </authorList>
    </citation>
    <scope>NUCLEOTIDE SEQUENCE [LARGE SCALE GENOMIC DNA]</scope>
    <source>
        <strain evidence="3 4">JCM 12404</strain>
    </source>
</reference>
<evidence type="ECO:0000313" key="3">
    <source>
        <dbReference type="EMBL" id="BBX45138.1"/>
    </source>
</evidence>
<dbReference type="Proteomes" id="UP000465866">
    <property type="component" value="Chromosome"/>
</dbReference>
<proteinExistence type="predicted"/>
<keyword evidence="2" id="KW-0472">Membrane</keyword>
<evidence type="ECO:0008006" key="5">
    <source>
        <dbReference type="Google" id="ProtNLM"/>
    </source>
</evidence>
<dbReference type="AlphaFoldDB" id="A0A7I7KUL3"/>
<dbReference type="KEGG" id="mcoo:MCOO_11530"/>
<dbReference type="RefSeq" id="WP_163774178.1">
    <property type="nucleotide sequence ID" value="NZ_AP022569.1"/>
</dbReference>
<name>A0A7I7KUL3_9MYCO</name>
<gene>
    <name evidence="3" type="ORF">MCOO_11530</name>
</gene>
<sequence>MLIISLVLAVIGLAALVFAVITSNELVAWVCIGASVLGVILLIIDALQERQRREAGAAASDTGPTDDAHDLDAQSHDDDDPVVDHPADADDTSTHEDDSVSDDHTSH</sequence>
<dbReference type="EMBL" id="AP022569">
    <property type="protein sequence ID" value="BBX45138.1"/>
    <property type="molecule type" value="Genomic_DNA"/>
</dbReference>
<accession>A0A7I7KUL3</accession>
<evidence type="ECO:0000256" key="1">
    <source>
        <dbReference type="SAM" id="MobiDB-lite"/>
    </source>
</evidence>
<keyword evidence="4" id="KW-1185">Reference proteome</keyword>
<evidence type="ECO:0000313" key="4">
    <source>
        <dbReference type="Proteomes" id="UP000465866"/>
    </source>
</evidence>
<feature type="region of interest" description="Disordered" evidence="1">
    <location>
        <begin position="53"/>
        <end position="107"/>
    </location>
</feature>
<protein>
    <recommendedName>
        <fullName evidence="5">Transmembrane protein</fullName>
    </recommendedName>
</protein>
<feature type="compositionally biased region" description="Basic and acidic residues" evidence="1">
    <location>
        <begin position="66"/>
        <end position="107"/>
    </location>
</feature>
<keyword evidence="2" id="KW-1133">Transmembrane helix</keyword>
<keyword evidence="2" id="KW-0812">Transmembrane</keyword>
<organism evidence="3 4">
    <name type="scientific">Mycobacterium cookii</name>
    <dbReference type="NCBI Taxonomy" id="1775"/>
    <lineage>
        <taxon>Bacteria</taxon>
        <taxon>Bacillati</taxon>
        <taxon>Actinomycetota</taxon>
        <taxon>Actinomycetes</taxon>
        <taxon>Mycobacteriales</taxon>
        <taxon>Mycobacteriaceae</taxon>
        <taxon>Mycobacterium</taxon>
    </lineage>
</organism>